<dbReference type="PANTHER" id="PTHR18841">
    <property type="entry name" value="VITELLINE MEMBRANE OUTER LAYER PROTEIN I-RELATED"/>
    <property type="match status" value="1"/>
</dbReference>
<sequence>MAGLFYTLLAVLAVFSPGLCEKTFLQSAGVAFKDRPHTSELTVSYGGQWGNWTWPEMCPDNFFAVGFSVRVEHSQGPDLDDTALNGIRLFCSKDDSRDFMYTVDISNPHLGSFLTPQYCPTGVLTSFQLRVEPYQGPSADDTAANNIKFLCSTDPILEGNGTEWGEYGDWSQGCGKDGICGIDTKMEEYDPNGDNTSLNDVRFYCCAKSEQVRRRGAEIGSEAQTETAECLVHTKQV</sequence>
<dbReference type="SUPFAM" id="SSF51092">
    <property type="entry name" value="Vitelline membrane outer protein-I (VMO-I)"/>
    <property type="match status" value="1"/>
</dbReference>
<evidence type="ECO:0008006" key="4">
    <source>
        <dbReference type="Google" id="ProtNLM"/>
    </source>
</evidence>
<reference evidence="2" key="1">
    <citation type="submission" date="2019-06" db="EMBL/GenBank/DDBJ databases">
        <authorList>
            <consortium name="Wellcome Sanger Institute Data Sharing"/>
        </authorList>
    </citation>
    <scope>NUCLEOTIDE SEQUENCE [LARGE SCALE GENOMIC DNA]</scope>
</reference>
<proteinExistence type="predicted"/>
<dbReference type="Proteomes" id="UP000472263">
    <property type="component" value="Chromosome 16"/>
</dbReference>
<feature type="chain" id="PRO_5025500235" description="Vitelline membrane outer layer 1 homolog" evidence="1">
    <location>
        <begin position="21"/>
        <end position="237"/>
    </location>
</feature>
<reference evidence="2" key="2">
    <citation type="submission" date="2025-08" db="UniProtKB">
        <authorList>
            <consortium name="Ensembl"/>
        </authorList>
    </citation>
    <scope>IDENTIFICATION</scope>
</reference>
<dbReference type="InterPro" id="IPR036706">
    <property type="entry name" value="VOMI_sf"/>
</dbReference>
<evidence type="ECO:0000313" key="3">
    <source>
        <dbReference type="Proteomes" id="UP000472263"/>
    </source>
</evidence>
<keyword evidence="1" id="KW-0732">Signal</keyword>
<dbReference type="PANTHER" id="PTHR18841:SF0">
    <property type="entry name" value="VITELLINE MEMBRANE OUTER LAYER 1 HOMOLOG A-RELATED"/>
    <property type="match status" value="1"/>
</dbReference>
<dbReference type="InParanoid" id="A0A667WUN3"/>
<dbReference type="FunCoup" id="A0A667WUN3">
    <property type="interactions" value="593"/>
</dbReference>
<protein>
    <recommendedName>
        <fullName evidence="4">Vitelline membrane outer layer 1 homolog</fullName>
    </recommendedName>
</protein>
<dbReference type="GO" id="GO:0005615">
    <property type="term" value="C:extracellular space"/>
    <property type="evidence" value="ECO:0007669"/>
    <property type="project" value="TreeGrafter"/>
</dbReference>
<accession>A0A667WUN3</accession>
<dbReference type="Ensembl" id="ENSMMDT00005006426.1">
    <property type="protein sequence ID" value="ENSMMDP00005006262.1"/>
    <property type="gene ID" value="ENSMMDG00005003451.1"/>
</dbReference>
<reference evidence="2" key="3">
    <citation type="submission" date="2025-09" db="UniProtKB">
        <authorList>
            <consortium name="Ensembl"/>
        </authorList>
    </citation>
    <scope>IDENTIFICATION</scope>
</reference>
<dbReference type="Pfam" id="PF03762">
    <property type="entry name" value="VOMI"/>
    <property type="match status" value="1"/>
</dbReference>
<keyword evidence="3" id="KW-1185">Reference proteome</keyword>
<dbReference type="InterPro" id="IPR005515">
    <property type="entry name" value="VOMI"/>
</dbReference>
<dbReference type="AlphaFoldDB" id="A0A667WUN3"/>
<name>A0A667WUN3_9TELE</name>
<evidence type="ECO:0000256" key="1">
    <source>
        <dbReference type="SAM" id="SignalP"/>
    </source>
</evidence>
<dbReference type="Gene3D" id="2.100.10.20">
    <property type="entry name" value="Vitelline membrane outer layer protein I (VOMI)"/>
    <property type="match status" value="1"/>
</dbReference>
<gene>
    <name evidence="2" type="primary">LOC115373713</name>
</gene>
<feature type="signal peptide" evidence="1">
    <location>
        <begin position="1"/>
        <end position="20"/>
    </location>
</feature>
<organism evidence="2 3">
    <name type="scientific">Myripristis murdjan</name>
    <name type="common">pinecone soldierfish</name>
    <dbReference type="NCBI Taxonomy" id="586833"/>
    <lineage>
        <taxon>Eukaryota</taxon>
        <taxon>Metazoa</taxon>
        <taxon>Chordata</taxon>
        <taxon>Craniata</taxon>
        <taxon>Vertebrata</taxon>
        <taxon>Euteleostomi</taxon>
        <taxon>Actinopterygii</taxon>
        <taxon>Neopterygii</taxon>
        <taxon>Teleostei</taxon>
        <taxon>Neoteleostei</taxon>
        <taxon>Acanthomorphata</taxon>
        <taxon>Holocentriformes</taxon>
        <taxon>Holocentridae</taxon>
        <taxon>Myripristis</taxon>
    </lineage>
</organism>
<dbReference type="GeneTree" id="ENSGT00390000009313"/>
<evidence type="ECO:0000313" key="2">
    <source>
        <dbReference type="Ensembl" id="ENSMMDP00005006262.1"/>
    </source>
</evidence>